<dbReference type="InterPro" id="IPR015424">
    <property type="entry name" value="PyrdxlP-dep_Trfase"/>
</dbReference>
<name>A0ABP3KYH1_9BACI</name>
<dbReference type="EMBL" id="BAAADO010000002">
    <property type="protein sequence ID" value="GAA0488635.1"/>
    <property type="molecule type" value="Genomic_DNA"/>
</dbReference>
<dbReference type="InterPro" id="IPR015421">
    <property type="entry name" value="PyrdxlP-dep_Trfase_major"/>
</dbReference>
<dbReference type="Gene3D" id="3.40.640.10">
    <property type="entry name" value="Type I PLP-dependent aspartate aminotransferase-like (Major domain)"/>
    <property type="match status" value="1"/>
</dbReference>
<sequence length="80" mass="9047">MGNKVRVVGSRSGLHILLEVKTNMSEEELIETAMTNEVKVYPTSKYWIDVRNTEHPIILLGFGGLSEEEIYDGIIRLNKA</sequence>
<accession>A0ABP3KYH1</accession>
<evidence type="ECO:0000313" key="1">
    <source>
        <dbReference type="EMBL" id="GAA0488635.1"/>
    </source>
</evidence>
<organism evidence="1 2">
    <name type="scientific">Salinibacillus aidingensis</name>
    <dbReference type="NCBI Taxonomy" id="237684"/>
    <lineage>
        <taxon>Bacteria</taxon>
        <taxon>Bacillati</taxon>
        <taxon>Bacillota</taxon>
        <taxon>Bacilli</taxon>
        <taxon>Bacillales</taxon>
        <taxon>Bacillaceae</taxon>
        <taxon>Salinibacillus</taxon>
    </lineage>
</organism>
<comment type="caution">
    <text evidence="1">The sequence shown here is derived from an EMBL/GenBank/DDBJ whole genome shotgun (WGS) entry which is preliminary data.</text>
</comment>
<gene>
    <name evidence="1" type="ORF">GCM10008986_12990</name>
</gene>
<evidence type="ECO:0000313" key="2">
    <source>
        <dbReference type="Proteomes" id="UP001500880"/>
    </source>
</evidence>
<dbReference type="RefSeq" id="WP_343838924.1">
    <property type="nucleotide sequence ID" value="NZ_BAAADO010000002.1"/>
</dbReference>
<reference evidence="2" key="1">
    <citation type="journal article" date="2019" name="Int. J. Syst. Evol. Microbiol.">
        <title>The Global Catalogue of Microorganisms (GCM) 10K type strain sequencing project: providing services to taxonomists for standard genome sequencing and annotation.</title>
        <authorList>
            <consortium name="The Broad Institute Genomics Platform"/>
            <consortium name="The Broad Institute Genome Sequencing Center for Infectious Disease"/>
            <person name="Wu L."/>
            <person name="Ma J."/>
        </authorList>
    </citation>
    <scope>NUCLEOTIDE SEQUENCE [LARGE SCALE GENOMIC DNA]</scope>
    <source>
        <strain evidence="2">JCM 12389</strain>
    </source>
</reference>
<dbReference type="Proteomes" id="UP001500880">
    <property type="component" value="Unassembled WGS sequence"/>
</dbReference>
<proteinExistence type="predicted"/>
<protein>
    <submittedName>
        <fullName evidence="1">Uncharacterized protein</fullName>
    </submittedName>
</protein>
<keyword evidence="2" id="KW-1185">Reference proteome</keyword>
<dbReference type="SUPFAM" id="SSF53383">
    <property type="entry name" value="PLP-dependent transferases"/>
    <property type="match status" value="1"/>
</dbReference>